<feature type="domain" description="SMP-LTD" evidence="9">
    <location>
        <begin position="148"/>
        <end position="366"/>
    </location>
</feature>
<dbReference type="Proteomes" id="UP001292094">
    <property type="component" value="Unassembled WGS sequence"/>
</dbReference>
<gene>
    <name evidence="10" type="ORF">Pmani_024007</name>
</gene>
<evidence type="ECO:0000259" key="9">
    <source>
        <dbReference type="PROSITE" id="PS51847"/>
    </source>
</evidence>
<sequence length="1425" mass="153481">MGRDGDENGSRAWPDDCVGGDQENEGLLSSQSAAAATHSAAAAAAAATQPQYAPHRTRSRDGRPSLTIESDLQELFAKNSKSGRGVSWLVVGVVVVAWVLGACGVSWAWLMVIVGIVWAFVTGVLQRAANDAARYESLRLHRRRALQADETCEWLNLLVNRWWIFSSASIFARVKAVLDPRLAEAKPAFLEAISLKQLTLGERTPVLKSVRAWDVTNTGGPPGFEGSPRGPMNCPDRPPPGLSHAPNHTLALICDLALDSDSFSAVLSTRIGGKGVGMELDVGVEKLALLGRVVVTLTLDMEAPFPHITRIALTFTEKPQVWFSVRILKTVQMMELPVLKTWLHSLVMDALATAWVDPGQLEINIHPSEVLVPETRSGDTLAQGVLTVIIWTQKGSSGVGLDEDKWMVVQVDSQQHVTPVMTSGRWQEACSFLISSSPNNHTLVLKVKIKRLITTTLSQYEIPLVQYALEHYKVAETVLQKKGSKVIGSSIPAVHLRLQYTPLVPVNLELPLHSSLTESQEGAGVLYFVVHGADNIPTSSEFPPSPYCLIFNNRIKVKTTHYVYECGSPRWECGVELLVREVCTVTLAVAVCSMPKTSQSQDAELLGLVVLSLATVELPLVRHQVPLSRSVPTPGADPTSISSPGTLTVSVVFRSVTSVAGCNISSGGDYGGQEKGPSSGSVASNTSQMGSPVPSSGVQRRPSLPLLDDDDGSVCRKRSNTPWYSQASRLLGTTRDGEGGTQDIADILSSGLGLMELTIIRARDLVAKDLNGYSDPYCVVKLNGEVKYRTRVKKKTLNPEWEDTLMTHVPRHPDTLSITLWDHDAFGKDFLGSVSLGEFEVKQMSLSDSALWWPLAGTKSGELEVRLKIISDGCEHQINSTQGPRSEGGGTTMTQVEERTDGEFEAEDDIHNEPEVVTPQSAPPLEDDEVTTSIPRGTSHSVSYSVRDSPALSNGRRASESAVIDSKREPPGDSHTSGTFSGSATPSCSSPVRSSGKSKKSGSRFIAHAFSRARSSRTDTSSEASSSATASPTRTEQQTFSPVPKAIPKIALTEHSEDDYGGSGGGGGRSSPEHQQHTKVKTKKSDSGLRAAVKEKISCSSPSSHPTIPYHHLPLPPNPMDIPFPPSLLHHQMRRGFAHPLRRFRSEANVNGDAPLCPVVVQSQEQEEETQSINPLRHRHHHPLALALSVGGEPLRVGVGGGEGDASELLDVPLSHTKSQPNLLLMTAGAARLSSSTKVLNSTNSNNSSSSTTTLHGHQRADVFVNVRGVAGRVQGLHIPRSGLQLFLRVRISDEKSGGGGLTSSGGGSGGAKGRSIKTVGRSRLVPACPSPTFDCEWQVESEVSRRAFLVLEVRTGSRELLNSVNVVLGDLFTEPGSEVSVERWVNLQGGATLHLRASHGGEPPQSSRRRSIFRSWSLHRLGKI</sequence>
<feature type="compositionally biased region" description="Basic and acidic residues" evidence="6">
    <location>
        <begin position="1083"/>
        <end position="1097"/>
    </location>
</feature>
<dbReference type="Pfam" id="PF00168">
    <property type="entry name" value="C2"/>
    <property type="match status" value="2"/>
</dbReference>
<feature type="compositionally biased region" description="Low complexity" evidence="6">
    <location>
        <begin position="986"/>
        <end position="995"/>
    </location>
</feature>
<dbReference type="CDD" id="cd00030">
    <property type="entry name" value="C2"/>
    <property type="match status" value="1"/>
</dbReference>
<evidence type="ECO:0000256" key="6">
    <source>
        <dbReference type="SAM" id="MobiDB-lite"/>
    </source>
</evidence>
<comment type="subcellular location">
    <subcellularLocation>
        <location evidence="1">Membrane</location>
    </subcellularLocation>
</comment>
<feature type="region of interest" description="Disordered" evidence="6">
    <location>
        <begin position="901"/>
        <end position="1109"/>
    </location>
</feature>
<dbReference type="PANTHER" id="PTHR46980">
    <property type="entry name" value="TRICALBIN-1-RELATED"/>
    <property type="match status" value="1"/>
</dbReference>
<feature type="domain" description="C2" evidence="8">
    <location>
        <begin position="735"/>
        <end position="854"/>
    </location>
</feature>
<dbReference type="GO" id="GO:0016020">
    <property type="term" value="C:membrane"/>
    <property type="evidence" value="ECO:0007669"/>
    <property type="project" value="UniProtKB-SubCell"/>
</dbReference>
<dbReference type="Gene3D" id="2.60.40.150">
    <property type="entry name" value="C2 domain"/>
    <property type="match status" value="2"/>
</dbReference>
<dbReference type="InterPro" id="IPR052455">
    <property type="entry name" value="Tricalbin_domain"/>
</dbReference>
<feature type="compositionally biased region" description="Polar residues" evidence="6">
    <location>
        <begin position="931"/>
        <end position="946"/>
    </location>
</feature>
<feature type="compositionally biased region" description="Polar residues" evidence="6">
    <location>
        <begin position="974"/>
        <end position="985"/>
    </location>
</feature>
<keyword evidence="11" id="KW-1185">Reference proteome</keyword>
<dbReference type="InterPro" id="IPR035892">
    <property type="entry name" value="C2_domain_sf"/>
</dbReference>
<feature type="compositionally biased region" description="Polar residues" evidence="6">
    <location>
        <begin position="676"/>
        <end position="698"/>
    </location>
</feature>
<name>A0AAE1U0H6_9EUCA</name>
<dbReference type="PROSITE" id="PS50004">
    <property type="entry name" value="C2"/>
    <property type="match status" value="1"/>
</dbReference>
<reference evidence="10" key="1">
    <citation type="submission" date="2023-11" db="EMBL/GenBank/DDBJ databases">
        <title>Genome assemblies of two species of porcelain crab, Petrolisthes cinctipes and Petrolisthes manimaculis (Anomura: Porcellanidae).</title>
        <authorList>
            <person name="Angst P."/>
        </authorList>
    </citation>
    <scope>NUCLEOTIDE SEQUENCE</scope>
    <source>
        <strain evidence="10">PB745_02</strain>
        <tissue evidence="10">Gill</tissue>
    </source>
</reference>
<dbReference type="InterPro" id="IPR000008">
    <property type="entry name" value="C2_dom"/>
</dbReference>
<evidence type="ECO:0000259" key="8">
    <source>
        <dbReference type="PROSITE" id="PS50004"/>
    </source>
</evidence>
<dbReference type="GO" id="GO:0006869">
    <property type="term" value="P:lipid transport"/>
    <property type="evidence" value="ECO:0007669"/>
    <property type="project" value="UniProtKB-KW"/>
</dbReference>
<evidence type="ECO:0000256" key="7">
    <source>
        <dbReference type="SAM" id="Phobius"/>
    </source>
</evidence>
<feature type="region of interest" description="Disordered" evidence="6">
    <location>
        <begin position="667"/>
        <end position="719"/>
    </location>
</feature>
<protein>
    <recommendedName>
        <fullName evidence="12">Tricalbin</fullName>
    </recommendedName>
</protein>
<dbReference type="SMART" id="SM00239">
    <property type="entry name" value="C2"/>
    <property type="match status" value="3"/>
</dbReference>
<comment type="caution">
    <text evidence="10">The sequence shown here is derived from an EMBL/GenBank/DDBJ whole genome shotgun (WGS) entry which is preliminary data.</text>
</comment>
<evidence type="ECO:0000256" key="2">
    <source>
        <dbReference type="ARBA" id="ARBA00022448"/>
    </source>
</evidence>
<evidence type="ECO:0000256" key="5">
    <source>
        <dbReference type="ARBA" id="ARBA00023136"/>
    </source>
</evidence>
<keyword evidence="2" id="KW-0813">Transport</keyword>
<organism evidence="10 11">
    <name type="scientific">Petrolisthes manimaculis</name>
    <dbReference type="NCBI Taxonomy" id="1843537"/>
    <lineage>
        <taxon>Eukaryota</taxon>
        <taxon>Metazoa</taxon>
        <taxon>Ecdysozoa</taxon>
        <taxon>Arthropoda</taxon>
        <taxon>Crustacea</taxon>
        <taxon>Multicrustacea</taxon>
        <taxon>Malacostraca</taxon>
        <taxon>Eumalacostraca</taxon>
        <taxon>Eucarida</taxon>
        <taxon>Decapoda</taxon>
        <taxon>Pleocyemata</taxon>
        <taxon>Anomura</taxon>
        <taxon>Galatheoidea</taxon>
        <taxon>Porcellanidae</taxon>
        <taxon>Petrolisthes</taxon>
    </lineage>
</organism>
<dbReference type="GO" id="GO:0008289">
    <property type="term" value="F:lipid binding"/>
    <property type="evidence" value="ECO:0007669"/>
    <property type="project" value="UniProtKB-KW"/>
</dbReference>
<feature type="compositionally biased region" description="Gly residues" evidence="6">
    <location>
        <begin position="1298"/>
        <end position="1313"/>
    </location>
</feature>
<dbReference type="EMBL" id="JAWZYT010002491">
    <property type="protein sequence ID" value="KAK4304026.1"/>
    <property type="molecule type" value="Genomic_DNA"/>
</dbReference>
<evidence type="ECO:0000313" key="11">
    <source>
        <dbReference type="Proteomes" id="UP001292094"/>
    </source>
</evidence>
<evidence type="ECO:0000256" key="4">
    <source>
        <dbReference type="ARBA" id="ARBA00023121"/>
    </source>
</evidence>
<dbReference type="PANTHER" id="PTHR46980:SF2">
    <property type="entry name" value="TRICALBIN-1-RELATED"/>
    <property type="match status" value="1"/>
</dbReference>
<keyword evidence="3" id="KW-0445">Lipid transport</keyword>
<evidence type="ECO:0000256" key="1">
    <source>
        <dbReference type="ARBA" id="ARBA00004370"/>
    </source>
</evidence>
<keyword evidence="4" id="KW-0446">Lipid-binding</keyword>
<dbReference type="InterPro" id="IPR031468">
    <property type="entry name" value="SMP_LBD"/>
</dbReference>
<feature type="transmembrane region" description="Helical" evidence="7">
    <location>
        <begin position="88"/>
        <end position="121"/>
    </location>
</feature>
<evidence type="ECO:0008006" key="12">
    <source>
        <dbReference type="Google" id="ProtNLM"/>
    </source>
</evidence>
<feature type="region of interest" description="Disordered" evidence="6">
    <location>
        <begin position="1296"/>
        <end position="1316"/>
    </location>
</feature>
<keyword evidence="7" id="KW-1133">Transmembrane helix</keyword>
<evidence type="ECO:0000256" key="3">
    <source>
        <dbReference type="ARBA" id="ARBA00023055"/>
    </source>
</evidence>
<dbReference type="PROSITE" id="PS51847">
    <property type="entry name" value="SMP"/>
    <property type="match status" value="1"/>
</dbReference>
<dbReference type="CDD" id="cd21669">
    <property type="entry name" value="SMP_SF"/>
    <property type="match status" value="1"/>
</dbReference>
<dbReference type="SUPFAM" id="SSF49562">
    <property type="entry name" value="C2 domain (Calcium/lipid-binding domain, CaLB)"/>
    <property type="match status" value="2"/>
</dbReference>
<proteinExistence type="predicted"/>
<keyword evidence="5 7" id="KW-0472">Membrane</keyword>
<accession>A0AAE1U0H6</accession>
<feature type="compositionally biased region" description="Low complexity" evidence="6">
    <location>
        <begin position="29"/>
        <end position="49"/>
    </location>
</feature>
<feature type="region of interest" description="Disordered" evidence="6">
    <location>
        <begin position="1"/>
        <end position="64"/>
    </location>
</feature>
<keyword evidence="7" id="KW-0812">Transmembrane</keyword>
<evidence type="ECO:0000313" key="10">
    <source>
        <dbReference type="EMBL" id="KAK4304026.1"/>
    </source>
</evidence>
<feature type="compositionally biased region" description="Low complexity" evidence="6">
    <location>
        <begin position="1018"/>
        <end position="1035"/>
    </location>
</feature>